<proteinExistence type="predicted"/>
<gene>
    <name evidence="1" type="ORF">KQX54_020018</name>
</gene>
<sequence length="119" mass="13400">MVSKHVCQKTVVMCSILSLHRRSIADNITIRCRLFQKGEGHYFSRIAISESVLQTQRRNSVLDTFLRGNGSEIAGNARGGLLKLTIILNGEQDVNLVHGFQKMKLTICPFRCGFHTIRV</sequence>
<dbReference type="EMBL" id="JAHXZJ010001864">
    <property type="protein sequence ID" value="KAH0550527.1"/>
    <property type="molecule type" value="Genomic_DNA"/>
</dbReference>
<name>A0AAV7IHB1_COTGL</name>
<keyword evidence="2" id="KW-1185">Reference proteome</keyword>
<dbReference type="AlphaFoldDB" id="A0AAV7IHB1"/>
<comment type="caution">
    <text evidence="1">The sequence shown here is derived from an EMBL/GenBank/DDBJ whole genome shotgun (WGS) entry which is preliminary data.</text>
</comment>
<dbReference type="Proteomes" id="UP000826195">
    <property type="component" value="Unassembled WGS sequence"/>
</dbReference>
<organism evidence="1 2">
    <name type="scientific">Cotesia glomerata</name>
    <name type="common">Lepidopteran parasitic wasp</name>
    <name type="synonym">Apanteles glomeratus</name>
    <dbReference type="NCBI Taxonomy" id="32391"/>
    <lineage>
        <taxon>Eukaryota</taxon>
        <taxon>Metazoa</taxon>
        <taxon>Ecdysozoa</taxon>
        <taxon>Arthropoda</taxon>
        <taxon>Hexapoda</taxon>
        <taxon>Insecta</taxon>
        <taxon>Pterygota</taxon>
        <taxon>Neoptera</taxon>
        <taxon>Endopterygota</taxon>
        <taxon>Hymenoptera</taxon>
        <taxon>Apocrita</taxon>
        <taxon>Ichneumonoidea</taxon>
        <taxon>Braconidae</taxon>
        <taxon>Microgastrinae</taxon>
        <taxon>Cotesia</taxon>
    </lineage>
</organism>
<protein>
    <submittedName>
        <fullName evidence="1">Uncharacterized protein</fullName>
    </submittedName>
</protein>
<evidence type="ECO:0000313" key="2">
    <source>
        <dbReference type="Proteomes" id="UP000826195"/>
    </source>
</evidence>
<reference evidence="1 2" key="1">
    <citation type="journal article" date="2021" name="J. Hered.">
        <title>A chromosome-level genome assembly of the parasitoid wasp, Cotesia glomerata (Hymenoptera: Braconidae).</title>
        <authorList>
            <person name="Pinto B.J."/>
            <person name="Weis J.J."/>
            <person name="Gamble T."/>
            <person name="Ode P.J."/>
            <person name="Paul R."/>
            <person name="Zaspel J.M."/>
        </authorList>
    </citation>
    <scope>NUCLEOTIDE SEQUENCE [LARGE SCALE GENOMIC DNA]</scope>
    <source>
        <strain evidence="1">CgM1</strain>
    </source>
</reference>
<accession>A0AAV7IHB1</accession>
<evidence type="ECO:0000313" key="1">
    <source>
        <dbReference type="EMBL" id="KAH0550527.1"/>
    </source>
</evidence>